<dbReference type="Pfam" id="PF00795">
    <property type="entry name" value="CN_hydrolase"/>
    <property type="match status" value="1"/>
</dbReference>
<evidence type="ECO:0000313" key="3">
    <source>
        <dbReference type="Proteomes" id="UP001277761"/>
    </source>
</evidence>
<feature type="domain" description="CN hydrolase" evidence="1">
    <location>
        <begin position="5"/>
        <end position="240"/>
    </location>
</feature>
<dbReference type="RefSeq" id="WP_319952710.1">
    <property type="nucleotide sequence ID" value="NZ_JAXAVX010000001.1"/>
</dbReference>
<comment type="caution">
    <text evidence="2">The sequence shown here is derived from an EMBL/GenBank/DDBJ whole genome shotgun (WGS) entry which is preliminary data.</text>
</comment>
<dbReference type="CDD" id="cd07197">
    <property type="entry name" value="nitrilase"/>
    <property type="match status" value="1"/>
</dbReference>
<gene>
    <name evidence="2" type="ORF">SK069_03080</name>
</gene>
<dbReference type="GO" id="GO:0016787">
    <property type="term" value="F:hydrolase activity"/>
    <property type="evidence" value="ECO:0007669"/>
    <property type="project" value="UniProtKB-KW"/>
</dbReference>
<protein>
    <submittedName>
        <fullName evidence="2">Carbon-nitrogen hydrolase family protein</fullName>
    </submittedName>
</protein>
<dbReference type="Proteomes" id="UP001277761">
    <property type="component" value="Unassembled WGS sequence"/>
</dbReference>
<dbReference type="EMBL" id="JAXAVX010000001">
    <property type="protein sequence ID" value="MDX8150564.1"/>
    <property type="molecule type" value="Genomic_DNA"/>
</dbReference>
<sequence>MTSVLSVAVAQPPTTVGDVAANVRAHAAVVDRAAARLVVLPELSLTGYDLAAPTLEPDDARLRPLVTACARAGATALAGAPVRDADGAERIATLAIDGRGVRVAYRKRWLGGDERARFVAGDADGLLELEDGWRIALGVCRDTGVPEHVAAIAALRPDLYVAGVVHHPHELEEQERRGRAIAERIGAAVGLASAAGPAGAAYPFGAGRSAIWATGGRRLARAGAEAGGLARAVLPHRPQR</sequence>
<evidence type="ECO:0000313" key="2">
    <source>
        <dbReference type="EMBL" id="MDX8150564.1"/>
    </source>
</evidence>
<name>A0ABU4VFJ6_9ACTN</name>
<dbReference type="InterPro" id="IPR036526">
    <property type="entry name" value="C-N_Hydrolase_sf"/>
</dbReference>
<keyword evidence="3" id="KW-1185">Reference proteome</keyword>
<reference evidence="2 3" key="1">
    <citation type="submission" date="2023-11" db="EMBL/GenBank/DDBJ databases">
        <authorList>
            <person name="Xu M."/>
            <person name="Jiang T."/>
        </authorList>
    </citation>
    <scope>NUCLEOTIDE SEQUENCE [LARGE SCALE GENOMIC DNA]</scope>
    <source>
        <strain evidence="2 3">SD</strain>
    </source>
</reference>
<proteinExistence type="predicted"/>
<keyword evidence="2" id="KW-0378">Hydrolase</keyword>
<accession>A0ABU4VFJ6</accession>
<dbReference type="PROSITE" id="PS50263">
    <property type="entry name" value="CN_HYDROLASE"/>
    <property type="match status" value="1"/>
</dbReference>
<organism evidence="2 3">
    <name type="scientific">Patulibacter brassicae</name>
    <dbReference type="NCBI Taxonomy" id="1705717"/>
    <lineage>
        <taxon>Bacteria</taxon>
        <taxon>Bacillati</taxon>
        <taxon>Actinomycetota</taxon>
        <taxon>Thermoleophilia</taxon>
        <taxon>Solirubrobacterales</taxon>
        <taxon>Patulibacteraceae</taxon>
        <taxon>Patulibacter</taxon>
    </lineage>
</organism>
<evidence type="ECO:0000259" key="1">
    <source>
        <dbReference type="PROSITE" id="PS50263"/>
    </source>
</evidence>
<dbReference type="InterPro" id="IPR003010">
    <property type="entry name" value="C-N_Hydrolase"/>
</dbReference>
<dbReference type="Gene3D" id="3.60.110.10">
    <property type="entry name" value="Carbon-nitrogen hydrolase"/>
    <property type="match status" value="1"/>
</dbReference>
<dbReference type="SUPFAM" id="SSF56317">
    <property type="entry name" value="Carbon-nitrogen hydrolase"/>
    <property type="match status" value="1"/>
</dbReference>